<protein>
    <submittedName>
        <fullName evidence="1">Uncharacterized protein</fullName>
    </submittedName>
</protein>
<organism evidence="1 2">
    <name type="scientific">Ophiobolus disseminans</name>
    <dbReference type="NCBI Taxonomy" id="1469910"/>
    <lineage>
        <taxon>Eukaryota</taxon>
        <taxon>Fungi</taxon>
        <taxon>Dikarya</taxon>
        <taxon>Ascomycota</taxon>
        <taxon>Pezizomycotina</taxon>
        <taxon>Dothideomycetes</taxon>
        <taxon>Pleosporomycetidae</taxon>
        <taxon>Pleosporales</taxon>
        <taxon>Pleosporineae</taxon>
        <taxon>Phaeosphaeriaceae</taxon>
        <taxon>Ophiobolus</taxon>
    </lineage>
</organism>
<accession>A0A6A7ACY6</accession>
<name>A0A6A7ACY6_9PLEO</name>
<keyword evidence="2" id="KW-1185">Reference proteome</keyword>
<sequence length="219" mass="24109">MSNFSSLSRAQKLDLILAEEPTDHVQITMSPYAVDALLAALAATPKNELGSYGYNTAASLSLIADNWGIDDITTFPPDHHKRNFRPTGAWGERMLALLAILSEFTQGQGVYMGTLVCYAVELRVGNGRGPGSDLVVKEADIKRVIKDVLDPLRDPVDPAVQAAQEQEVQHRGAVWRCRPIEELGVRRTSKKVVLYDGLTDSGADNSTRRQDSKMKMIRT</sequence>
<dbReference type="Proteomes" id="UP000799424">
    <property type="component" value="Unassembled WGS sequence"/>
</dbReference>
<dbReference type="OrthoDB" id="3677054at2759"/>
<reference evidence="1" key="1">
    <citation type="journal article" date="2020" name="Stud. Mycol.">
        <title>101 Dothideomycetes genomes: a test case for predicting lifestyles and emergence of pathogens.</title>
        <authorList>
            <person name="Haridas S."/>
            <person name="Albert R."/>
            <person name="Binder M."/>
            <person name="Bloem J."/>
            <person name="Labutti K."/>
            <person name="Salamov A."/>
            <person name="Andreopoulos B."/>
            <person name="Baker S."/>
            <person name="Barry K."/>
            <person name="Bills G."/>
            <person name="Bluhm B."/>
            <person name="Cannon C."/>
            <person name="Castanera R."/>
            <person name="Culley D."/>
            <person name="Daum C."/>
            <person name="Ezra D."/>
            <person name="Gonzalez J."/>
            <person name="Henrissat B."/>
            <person name="Kuo A."/>
            <person name="Liang C."/>
            <person name="Lipzen A."/>
            <person name="Lutzoni F."/>
            <person name="Magnuson J."/>
            <person name="Mondo S."/>
            <person name="Nolan M."/>
            <person name="Ohm R."/>
            <person name="Pangilinan J."/>
            <person name="Park H.-J."/>
            <person name="Ramirez L."/>
            <person name="Alfaro M."/>
            <person name="Sun H."/>
            <person name="Tritt A."/>
            <person name="Yoshinaga Y."/>
            <person name="Zwiers L.-H."/>
            <person name="Turgeon B."/>
            <person name="Goodwin S."/>
            <person name="Spatafora J."/>
            <person name="Crous P."/>
            <person name="Grigoriev I."/>
        </authorList>
    </citation>
    <scope>NUCLEOTIDE SEQUENCE</scope>
    <source>
        <strain evidence="1">CBS 113818</strain>
    </source>
</reference>
<proteinExistence type="predicted"/>
<dbReference type="AlphaFoldDB" id="A0A6A7ACY6"/>
<evidence type="ECO:0000313" key="2">
    <source>
        <dbReference type="Proteomes" id="UP000799424"/>
    </source>
</evidence>
<gene>
    <name evidence="1" type="ORF">CC86DRAFT_434332</name>
</gene>
<dbReference type="EMBL" id="MU006219">
    <property type="protein sequence ID" value="KAF2830537.1"/>
    <property type="molecule type" value="Genomic_DNA"/>
</dbReference>
<evidence type="ECO:0000313" key="1">
    <source>
        <dbReference type="EMBL" id="KAF2830537.1"/>
    </source>
</evidence>